<evidence type="ECO:0000256" key="2">
    <source>
        <dbReference type="ARBA" id="ARBA00022525"/>
    </source>
</evidence>
<comment type="caution">
    <text evidence="4">The sequence shown here is derived from an EMBL/GenBank/DDBJ whole genome shotgun (WGS) entry which is preliminary data.</text>
</comment>
<dbReference type="PROSITE" id="PS00330">
    <property type="entry name" value="HEMOLYSIN_CALCIUM"/>
    <property type="match status" value="7"/>
</dbReference>
<evidence type="ECO:0000313" key="4">
    <source>
        <dbReference type="EMBL" id="SMP32288.1"/>
    </source>
</evidence>
<gene>
    <name evidence="4" type="ORF">SAMN06265373_108159</name>
</gene>
<reference evidence="4 5" key="1">
    <citation type="submission" date="2017-05" db="EMBL/GenBank/DDBJ databases">
        <authorList>
            <person name="Varghese N."/>
            <person name="Submissions S."/>
        </authorList>
    </citation>
    <scope>NUCLEOTIDE SEQUENCE [LARGE SCALE GENOMIC DNA]</scope>
    <source>
        <strain evidence="4 5">DSM 29734</strain>
    </source>
</reference>
<dbReference type="InterPro" id="IPR011049">
    <property type="entry name" value="Serralysin-like_metalloprot_C"/>
</dbReference>
<dbReference type="SUPFAM" id="SSF51120">
    <property type="entry name" value="beta-Roll"/>
    <property type="match status" value="5"/>
</dbReference>
<dbReference type="InterPro" id="IPR018511">
    <property type="entry name" value="Hemolysin-typ_Ca-bd_CS"/>
</dbReference>
<dbReference type="InterPro" id="IPR050557">
    <property type="entry name" value="RTX_toxin/Mannuronan_C5-epim"/>
</dbReference>
<protein>
    <submittedName>
        <fullName evidence="4">Ca2+-binding protein, RTX toxin-related</fullName>
    </submittedName>
</protein>
<dbReference type="InterPro" id="IPR001343">
    <property type="entry name" value="Hemolysn_Ca-bd"/>
</dbReference>
<accession>A0ABY1PE88</accession>
<comment type="subcellular location">
    <subcellularLocation>
        <location evidence="1">Secreted</location>
    </subcellularLocation>
</comment>
<dbReference type="RefSeq" id="WP_283427456.1">
    <property type="nucleotide sequence ID" value="NZ_FXTY01000008.1"/>
</dbReference>
<dbReference type="EMBL" id="FXTY01000008">
    <property type="protein sequence ID" value="SMP32288.1"/>
    <property type="molecule type" value="Genomic_DNA"/>
</dbReference>
<sequence length="1169" mass="124807">MPITITVDRSSAPIEVRSDMFGVNLLTSTNEVNGVPNDRYVEAIDLVGATRLRYPAGRAANEQITELDRGQSGFNQIREDVRNYLDWVKANDARTTLVVPALADAHTNQQDIRDWAELVLEYMGDQADLIAGYEIGNEFWQTIDEVEYGEYAADIANALRGATVNGYQPEIWVQTANVAGGASNYKGGNYGSISDADAMAAMAHWDVAHRPSDWSDSQTAEQYYKSLNGYEKRVVKGNLELLEQLDADHNIANGFQTDSATASIDGIVAHYYFDKDVEGYDQSAGLTRSEVKYLDLRFATWEAMLPQDLNIQVTEWNVETGHWNWLGLKAAGVVVEQFQNMLELGVDGADFWTVRHNTSTSIAGGNSDQNAVELTPAGVMLQLMSESLNPEDGSMYAVSVDGFDETKLEVNAYSNGYKSVVYVTSHTESFNKSFSLDLSDLAGNASSWSGRVVGIDASTSDGYSDNAAYDENGDLVQRLGKRTIDPAERADLIEVLGDAYDDELIKWSSGNWKTYLPKPEDIYVRPGVGNPTSLDDFYFATETDVAGSLTMLSEGQLGSSADNISFRLNPWEVIEITLDHSNVVSGDSSAEVMRGGYGVDDFNGSGGDDFLRGYDGMDILVGGTGHDSVYGDSGNDRLEGKSGNDRLYGGSGNDKLVGGDGNDYLRDDAGRDDFVGGNGVDTVSYWGHKTGVNINLKTGKNSSADTYSSIENLYGSDLARDTLYGDNYDNLLYGAAENDRLYGYSGNDTLKGGDGDDYLRDESGRDVFVGGSGQDTVSYWGHKSGMTANLTTGANSGGDSYDSIEHLLGSNIADDKFYGNSNGNKLDGAGGDDVLFGYGGNDVLVGREGTDRLYGGTGSDTLTGGDGNDYLRDESGLDVFDGGAGQDTASYWGHNAGVSVNLLTSVNSSGDTYVSIENLLGSNVANDTLVGDHGDNRLDGAGGSDELHGNDGADYIVGRSGDDSLEGDSGNDRLYGGSGTDTLRGGDGDDYLRDDSGRDIFDGGEGQDTAAYWGHASGVTVNLDTGVNSSGDTYISIENLLGSNKADDHLTGDEQNNYLRGAAGNDTLIGGAGADTLRGDSGNDVMAGGDGGDLFVFHDSFGQDVVTDFDLSQDVLDVSSVDAFTSFSDVISNHASQMGSDVVISVSGSHQITLEDVSLGSLAEHHFDF</sequence>
<dbReference type="PRINTS" id="PR00313">
    <property type="entry name" value="CABNDNGRPT"/>
</dbReference>
<dbReference type="PANTHER" id="PTHR38340:SF1">
    <property type="entry name" value="S-LAYER PROTEIN"/>
    <property type="match status" value="1"/>
</dbReference>
<keyword evidence="2" id="KW-0964">Secreted</keyword>
<evidence type="ECO:0000256" key="3">
    <source>
        <dbReference type="SAM" id="MobiDB-lite"/>
    </source>
</evidence>
<dbReference type="Proteomes" id="UP001157961">
    <property type="component" value="Unassembled WGS sequence"/>
</dbReference>
<organism evidence="4 5">
    <name type="scientific">Shimia sagamensis</name>
    <dbReference type="NCBI Taxonomy" id="1566352"/>
    <lineage>
        <taxon>Bacteria</taxon>
        <taxon>Pseudomonadati</taxon>
        <taxon>Pseudomonadota</taxon>
        <taxon>Alphaproteobacteria</taxon>
        <taxon>Rhodobacterales</taxon>
        <taxon>Roseobacteraceae</taxon>
    </lineage>
</organism>
<dbReference type="Gene3D" id="2.150.10.10">
    <property type="entry name" value="Serralysin-like metalloprotease, C-terminal"/>
    <property type="match status" value="5"/>
</dbReference>
<name>A0ABY1PE88_9RHOB</name>
<dbReference type="InterPro" id="IPR017853">
    <property type="entry name" value="GH"/>
</dbReference>
<dbReference type="Pfam" id="PF00353">
    <property type="entry name" value="HemolysinCabind"/>
    <property type="match status" value="8"/>
</dbReference>
<keyword evidence="5" id="KW-1185">Reference proteome</keyword>
<dbReference type="SUPFAM" id="SSF51445">
    <property type="entry name" value="(Trans)glycosidases"/>
    <property type="match status" value="1"/>
</dbReference>
<dbReference type="PANTHER" id="PTHR38340">
    <property type="entry name" value="S-LAYER PROTEIN"/>
    <property type="match status" value="1"/>
</dbReference>
<feature type="region of interest" description="Disordered" evidence="3">
    <location>
        <begin position="959"/>
        <end position="990"/>
    </location>
</feature>
<evidence type="ECO:0000256" key="1">
    <source>
        <dbReference type="ARBA" id="ARBA00004613"/>
    </source>
</evidence>
<proteinExistence type="predicted"/>
<evidence type="ECO:0000313" key="5">
    <source>
        <dbReference type="Proteomes" id="UP001157961"/>
    </source>
</evidence>